<dbReference type="InterPro" id="IPR010559">
    <property type="entry name" value="Sig_transdc_His_kin_internal"/>
</dbReference>
<evidence type="ECO:0000259" key="16">
    <source>
        <dbReference type="PROSITE" id="PS50109"/>
    </source>
</evidence>
<dbReference type="InterPro" id="IPR003660">
    <property type="entry name" value="HAMP_dom"/>
</dbReference>
<evidence type="ECO:0000256" key="15">
    <source>
        <dbReference type="SAM" id="Phobius"/>
    </source>
</evidence>
<dbReference type="Gene3D" id="3.30.565.10">
    <property type="entry name" value="Histidine kinase-like ATPase, C-terminal domain"/>
    <property type="match status" value="1"/>
</dbReference>
<evidence type="ECO:0000313" key="18">
    <source>
        <dbReference type="EMBL" id="TBL71449.1"/>
    </source>
</evidence>
<comment type="caution">
    <text evidence="18">The sequence shown here is derived from an EMBL/GenBank/DDBJ whole genome shotgun (WGS) entry which is preliminary data.</text>
</comment>
<dbReference type="AlphaFoldDB" id="A0A4Q9DGS0"/>
<dbReference type="InterPro" id="IPR003594">
    <property type="entry name" value="HATPase_dom"/>
</dbReference>
<dbReference type="OrthoDB" id="9776552at2"/>
<dbReference type="PANTHER" id="PTHR34220:SF11">
    <property type="entry name" value="SENSOR PROTEIN KINASE HPTS"/>
    <property type="match status" value="1"/>
</dbReference>
<dbReference type="Gene3D" id="6.10.340.10">
    <property type="match status" value="1"/>
</dbReference>
<evidence type="ECO:0000259" key="17">
    <source>
        <dbReference type="PROSITE" id="PS50885"/>
    </source>
</evidence>
<dbReference type="RefSeq" id="WP_131017315.1">
    <property type="nucleotide sequence ID" value="NZ_SIRE01000026.1"/>
</dbReference>
<name>A0A4Q9DGS0_9BACL</name>
<keyword evidence="9 18" id="KW-0418">Kinase</keyword>
<dbReference type="InterPro" id="IPR050640">
    <property type="entry name" value="Bact_2-comp_sensor_kinase"/>
</dbReference>
<feature type="coiled-coil region" evidence="14">
    <location>
        <begin position="351"/>
        <end position="378"/>
    </location>
</feature>
<keyword evidence="19" id="KW-1185">Reference proteome</keyword>
<dbReference type="EC" id="2.7.13.3" evidence="3"/>
<evidence type="ECO:0000256" key="3">
    <source>
        <dbReference type="ARBA" id="ARBA00012438"/>
    </source>
</evidence>
<dbReference type="PROSITE" id="PS50885">
    <property type="entry name" value="HAMP"/>
    <property type="match status" value="1"/>
</dbReference>
<dbReference type="SUPFAM" id="SSF55874">
    <property type="entry name" value="ATPase domain of HSP90 chaperone/DNA topoisomerase II/histidine kinase"/>
    <property type="match status" value="1"/>
</dbReference>
<keyword evidence="5" id="KW-0597">Phosphoprotein</keyword>
<feature type="domain" description="Histidine kinase" evidence="16">
    <location>
        <begin position="470"/>
        <end position="583"/>
    </location>
</feature>
<dbReference type="PROSITE" id="PS50109">
    <property type="entry name" value="HIS_KIN"/>
    <property type="match status" value="1"/>
</dbReference>
<dbReference type="PANTHER" id="PTHR34220">
    <property type="entry name" value="SENSOR HISTIDINE KINASE YPDA"/>
    <property type="match status" value="1"/>
</dbReference>
<feature type="transmembrane region" description="Helical" evidence="15">
    <location>
        <begin position="286"/>
        <end position="310"/>
    </location>
</feature>
<protein>
    <recommendedName>
        <fullName evidence="3">histidine kinase</fullName>
        <ecNumber evidence="3">2.7.13.3</ecNumber>
    </recommendedName>
</protein>
<accession>A0A4Q9DGS0</accession>
<organism evidence="18 19">
    <name type="scientific">Paenibacillus thalictri</name>
    <dbReference type="NCBI Taxonomy" id="2527873"/>
    <lineage>
        <taxon>Bacteria</taxon>
        <taxon>Bacillati</taxon>
        <taxon>Bacillota</taxon>
        <taxon>Bacilli</taxon>
        <taxon>Bacillales</taxon>
        <taxon>Paenibacillaceae</taxon>
        <taxon>Paenibacillus</taxon>
    </lineage>
</organism>
<dbReference type="CDD" id="cd06225">
    <property type="entry name" value="HAMP"/>
    <property type="match status" value="1"/>
</dbReference>
<gene>
    <name evidence="18" type="ORF">EYB31_30660</name>
</gene>
<evidence type="ECO:0000313" key="19">
    <source>
        <dbReference type="Proteomes" id="UP000293142"/>
    </source>
</evidence>
<dbReference type="Pfam" id="PF02518">
    <property type="entry name" value="HATPase_c"/>
    <property type="match status" value="1"/>
</dbReference>
<keyword evidence="8" id="KW-0547">Nucleotide-binding</keyword>
<evidence type="ECO:0000256" key="8">
    <source>
        <dbReference type="ARBA" id="ARBA00022741"/>
    </source>
</evidence>
<evidence type="ECO:0000256" key="5">
    <source>
        <dbReference type="ARBA" id="ARBA00022553"/>
    </source>
</evidence>
<keyword evidence="7 15" id="KW-0812">Transmembrane</keyword>
<dbReference type="GO" id="GO:0005524">
    <property type="term" value="F:ATP binding"/>
    <property type="evidence" value="ECO:0007669"/>
    <property type="project" value="UniProtKB-KW"/>
</dbReference>
<comment type="subcellular location">
    <subcellularLocation>
        <location evidence="2">Cell membrane</location>
        <topology evidence="2">Multi-pass membrane protein</topology>
    </subcellularLocation>
</comment>
<evidence type="ECO:0000256" key="12">
    <source>
        <dbReference type="ARBA" id="ARBA00023012"/>
    </source>
</evidence>
<sequence>MHRLITSSLQGKLTVMMLLSTLLPLFFLGAFSFVTSSRVNEEKTKQTGIDALRRIQANIRFIAQDVEAMSIFLTGDHDVQQYMNSFDFDSPERLRILALMTNLAQSKEYISNITVYSKNKTLPLHTQTIYASNLSKTIEDWNLTGKRWTPLYSNQTVHGQELVFSFLRAVKSTDNFDPLGFIAITINEQAMSRYLAEPNFGVGQGELLLLDSRGTVLSGGNKQRLGQRWETLFPGSQTGDMAGTYGAYTYGEGHGKSTVLYNRIPDLSWTLVGLVPYELYSKENRYIWLLTGSAVSLATVLTAGLILFFVRKVTKPLKVLKRLLVKIDPDEPMPLYQFESPDEVGQLVGSYNQLGEHIKRLKEKLIRMESRKKEADIRALQSQINPHFLYNTLSSVHWTALMRGEQKIADMVGALSDFLRFSLNKGKDFCPVMQEINHVKNYAVIQSIRFPDRFTVSYDIDPQIYKFPMLKLLLQPLVENAMIHGVQKLKRHGTIYISAVKESGGLHFHVQDDGIGMEEETLARLKADLSRPLGDEHNDLSGSYGLRNVNERLQLHYGSLAHLTVESQAGQGTRVSFMIPVKENGHENIDCG</sequence>
<keyword evidence="12" id="KW-0902">Two-component regulatory system</keyword>
<dbReference type="GO" id="GO:0000155">
    <property type="term" value="F:phosphorelay sensor kinase activity"/>
    <property type="evidence" value="ECO:0007669"/>
    <property type="project" value="InterPro"/>
</dbReference>
<dbReference type="InterPro" id="IPR005467">
    <property type="entry name" value="His_kinase_dom"/>
</dbReference>
<evidence type="ECO:0000256" key="1">
    <source>
        <dbReference type="ARBA" id="ARBA00000085"/>
    </source>
</evidence>
<evidence type="ECO:0000256" key="4">
    <source>
        <dbReference type="ARBA" id="ARBA00022475"/>
    </source>
</evidence>
<keyword evidence="14" id="KW-0175">Coiled coil</keyword>
<dbReference type="Proteomes" id="UP000293142">
    <property type="component" value="Unassembled WGS sequence"/>
</dbReference>
<dbReference type="Pfam" id="PF06580">
    <property type="entry name" value="His_kinase"/>
    <property type="match status" value="1"/>
</dbReference>
<keyword evidence="11 15" id="KW-1133">Transmembrane helix</keyword>
<evidence type="ECO:0000256" key="14">
    <source>
        <dbReference type="SAM" id="Coils"/>
    </source>
</evidence>
<dbReference type="GO" id="GO:0005886">
    <property type="term" value="C:plasma membrane"/>
    <property type="evidence" value="ECO:0007669"/>
    <property type="project" value="UniProtKB-SubCell"/>
</dbReference>
<dbReference type="InterPro" id="IPR036890">
    <property type="entry name" value="HATPase_C_sf"/>
</dbReference>
<dbReference type="Gene3D" id="3.30.450.20">
    <property type="entry name" value="PAS domain"/>
    <property type="match status" value="1"/>
</dbReference>
<evidence type="ECO:0000256" key="9">
    <source>
        <dbReference type="ARBA" id="ARBA00022777"/>
    </source>
</evidence>
<evidence type="ECO:0000256" key="13">
    <source>
        <dbReference type="ARBA" id="ARBA00023136"/>
    </source>
</evidence>
<feature type="domain" description="HAMP" evidence="17">
    <location>
        <begin position="311"/>
        <end position="363"/>
    </location>
</feature>
<keyword evidence="10" id="KW-0067">ATP-binding</keyword>
<evidence type="ECO:0000256" key="10">
    <source>
        <dbReference type="ARBA" id="ARBA00022840"/>
    </source>
</evidence>
<comment type="catalytic activity">
    <reaction evidence="1">
        <text>ATP + protein L-histidine = ADP + protein N-phospho-L-histidine.</text>
        <dbReference type="EC" id="2.7.13.3"/>
    </reaction>
</comment>
<evidence type="ECO:0000256" key="11">
    <source>
        <dbReference type="ARBA" id="ARBA00022989"/>
    </source>
</evidence>
<keyword evidence="4" id="KW-1003">Cell membrane</keyword>
<proteinExistence type="predicted"/>
<keyword evidence="13 15" id="KW-0472">Membrane</keyword>
<evidence type="ECO:0000256" key="7">
    <source>
        <dbReference type="ARBA" id="ARBA00022692"/>
    </source>
</evidence>
<dbReference type="EMBL" id="SIRE01000026">
    <property type="protein sequence ID" value="TBL71449.1"/>
    <property type="molecule type" value="Genomic_DNA"/>
</dbReference>
<evidence type="ECO:0000256" key="2">
    <source>
        <dbReference type="ARBA" id="ARBA00004651"/>
    </source>
</evidence>
<dbReference type="SMART" id="SM00387">
    <property type="entry name" value="HATPase_c"/>
    <property type="match status" value="1"/>
</dbReference>
<keyword evidence="6" id="KW-0808">Transferase</keyword>
<evidence type="ECO:0000256" key="6">
    <source>
        <dbReference type="ARBA" id="ARBA00022679"/>
    </source>
</evidence>
<reference evidence="18 19" key="1">
    <citation type="submission" date="2019-02" db="EMBL/GenBank/DDBJ databases">
        <title>Paenibacillus sp. nov., isolated from surface-sterilized tissue of Thalictrum simplex L.</title>
        <authorList>
            <person name="Tuo L."/>
        </authorList>
    </citation>
    <scope>NUCLEOTIDE SEQUENCE [LARGE SCALE GENOMIC DNA]</scope>
    <source>
        <strain evidence="18 19">N2SHLJ1</strain>
    </source>
</reference>